<sequence>MTISSRLKERRLALGLTQHQLAQLAGVRQQTIHRIESGTSVRPRNLLEIADALNCTPKWLLMGDATPNSSGQNNAAQ</sequence>
<dbReference type="CDD" id="cd00093">
    <property type="entry name" value="HTH_XRE"/>
    <property type="match status" value="1"/>
</dbReference>
<dbReference type="GO" id="GO:0003677">
    <property type="term" value="F:DNA binding"/>
    <property type="evidence" value="ECO:0007669"/>
    <property type="project" value="UniProtKB-KW"/>
</dbReference>
<organism evidence="3 4">
    <name type="scientific">Pantoea cypripedii</name>
    <name type="common">Pectobacterium cypripedii</name>
    <name type="synonym">Erwinia cypripedii</name>
    <dbReference type="NCBI Taxonomy" id="55209"/>
    <lineage>
        <taxon>Bacteria</taxon>
        <taxon>Pseudomonadati</taxon>
        <taxon>Pseudomonadota</taxon>
        <taxon>Gammaproteobacteria</taxon>
        <taxon>Enterobacterales</taxon>
        <taxon>Erwiniaceae</taxon>
        <taxon>Pantoea</taxon>
    </lineage>
</organism>
<dbReference type="RefSeq" id="WP_208714923.1">
    <property type="nucleotide sequence ID" value="NZ_CP024768.1"/>
</dbReference>
<dbReference type="SUPFAM" id="SSF47413">
    <property type="entry name" value="lambda repressor-like DNA-binding domains"/>
    <property type="match status" value="1"/>
</dbReference>
<dbReference type="EMBL" id="CP024768">
    <property type="protein sequence ID" value="QGY29052.1"/>
    <property type="molecule type" value="Genomic_DNA"/>
</dbReference>
<dbReference type="SMART" id="SM00530">
    <property type="entry name" value="HTH_XRE"/>
    <property type="match status" value="1"/>
</dbReference>
<reference evidence="3 4" key="1">
    <citation type="submission" date="2017-11" db="EMBL/GenBank/DDBJ databases">
        <title>Genome sequence of Pantoea cypripedii NE1.</title>
        <authorList>
            <person name="Nascimento F.X."/>
        </authorList>
    </citation>
    <scope>NUCLEOTIDE SEQUENCE [LARGE SCALE GENOMIC DNA]</scope>
    <source>
        <strain evidence="3 4">NE1</strain>
    </source>
</reference>
<dbReference type="Gene3D" id="1.10.260.40">
    <property type="entry name" value="lambda repressor-like DNA-binding domains"/>
    <property type="match status" value="1"/>
</dbReference>
<accession>A0A6B9FY49</accession>
<dbReference type="InterPro" id="IPR001387">
    <property type="entry name" value="Cro/C1-type_HTH"/>
</dbReference>
<dbReference type="Proteomes" id="UP000502005">
    <property type="component" value="Chromosome"/>
</dbReference>
<name>A0A6B9FY49_PANCY</name>
<keyword evidence="1" id="KW-0238">DNA-binding</keyword>
<feature type="domain" description="HTH cro/C1-type" evidence="2">
    <location>
        <begin position="7"/>
        <end position="60"/>
    </location>
</feature>
<evidence type="ECO:0000313" key="4">
    <source>
        <dbReference type="Proteomes" id="UP000502005"/>
    </source>
</evidence>
<dbReference type="PROSITE" id="PS50943">
    <property type="entry name" value="HTH_CROC1"/>
    <property type="match status" value="1"/>
</dbReference>
<dbReference type="AlphaFoldDB" id="A0A6B9FY49"/>
<dbReference type="PANTHER" id="PTHR46558:SF4">
    <property type="entry name" value="DNA-BIDING PHAGE PROTEIN"/>
    <property type="match status" value="1"/>
</dbReference>
<dbReference type="PANTHER" id="PTHR46558">
    <property type="entry name" value="TRACRIPTIONAL REGULATORY PROTEIN-RELATED-RELATED"/>
    <property type="match status" value="1"/>
</dbReference>
<evidence type="ECO:0000259" key="2">
    <source>
        <dbReference type="PROSITE" id="PS50943"/>
    </source>
</evidence>
<dbReference type="Pfam" id="PF01381">
    <property type="entry name" value="HTH_3"/>
    <property type="match status" value="1"/>
</dbReference>
<proteinExistence type="predicted"/>
<evidence type="ECO:0000256" key="1">
    <source>
        <dbReference type="ARBA" id="ARBA00023125"/>
    </source>
</evidence>
<dbReference type="InterPro" id="IPR010982">
    <property type="entry name" value="Lambda_DNA-bd_dom_sf"/>
</dbReference>
<protein>
    <submittedName>
        <fullName evidence="3">Transcriptional regulator</fullName>
    </submittedName>
</protein>
<gene>
    <name evidence="3" type="ORF">CUN67_08965</name>
</gene>
<evidence type="ECO:0000313" key="3">
    <source>
        <dbReference type="EMBL" id="QGY29052.1"/>
    </source>
</evidence>